<proteinExistence type="predicted"/>
<feature type="compositionally biased region" description="Polar residues" evidence="1">
    <location>
        <begin position="420"/>
        <end position="431"/>
    </location>
</feature>
<keyword evidence="3" id="KW-1185">Reference proteome</keyword>
<dbReference type="Proteomes" id="UP000051952">
    <property type="component" value="Unassembled WGS sequence"/>
</dbReference>
<reference evidence="3" key="1">
    <citation type="submission" date="2015-09" db="EMBL/GenBank/DDBJ databases">
        <authorList>
            <consortium name="Pathogen Informatics"/>
        </authorList>
    </citation>
    <scope>NUCLEOTIDE SEQUENCE [LARGE SCALE GENOMIC DNA]</scope>
    <source>
        <strain evidence="3">Lake Konstanz</strain>
    </source>
</reference>
<dbReference type="AlphaFoldDB" id="A0A0S4JF10"/>
<dbReference type="VEuPathDB" id="TriTrypDB:BSAL_16870"/>
<dbReference type="OrthoDB" id="272562at2759"/>
<evidence type="ECO:0000256" key="1">
    <source>
        <dbReference type="SAM" id="MobiDB-lite"/>
    </source>
</evidence>
<dbReference type="EMBL" id="CYKH01001669">
    <property type="protein sequence ID" value="CUG88704.1"/>
    <property type="molecule type" value="Genomic_DNA"/>
</dbReference>
<evidence type="ECO:0000313" key="2">
    <source>
        <dbReference type="EMBL" id="CUG88704.1"/>
    </source>
</evidence>
<sequence length="725" mass="80395">MEMDPSANEDFLIFNICQFAKHDQPLGTRAIMLKALLRIFSEVDPRQGGSMLLLCPEFMTLPLCDMIHKISLSLNPSRTQAPSKAPTSVSPPRSSPSKKHHVDPSLDSAAGRDVQQDRYHFVMLLRCLCDKVEQCNELASYFMFPNGKGSSTFLLLDSIVPYVYETAVINLPQEQRFETYSSVLRGVLSLAKSPGDAIQQAISERADIHFAAQDVLRAAFLTICKVPDHSEIRLQTACVMETMRWMEALLELLPVVAENWEVRKYLQQEFVCSTMLPIFRTPDERAYLAVATLVIHILKDALPPNSYIANLVTLALLQSRVGNEHQEIFLFYTKSMPSDWETSTRAFAEEYMWPRLSDISGDVVCATLQLLTALASRTPHFFMTHALKLDAVAKPLFFTRSYLEHLIETFKPERAPSPQPSVNEESVTSGGQLPLKRNLRQAVVSKKSGIPPSMSAVNPLIPNIVINDFFSDQLKIDKGLCGSSADDFVRDALQLILELDGALTPVEGLLHRTRVERFLPSKRAVSPQGGADVDPADARVTSPPTYCAGTAAPDQENVFFDPVINDAPLVVVCCELIKCILEHPFSVNALLSELITTLCALPDVRVLFTLLDPVNGKFALALKTVQERVATILAHEKRDFMNGNAASASRKALFERCAQRPYFDPADEAFGGDEAVASSMKASKVFVEACVCLEGLRHELNAVGAYQVVSQRFSELSPGIQRPFE</sequence>
<dbReference type="OMA" id="SERADIH"/>
<protein>
    <submittedName>
        <fullName evidence="2">Uncharacterized protein</fullName>
    </submittedName>
</protein>
<feature type="region of interest" description="Disordered" evidence="1">
    <location>
        <begin position="413"/>
        <end position="432"/>
    </location>
</feature>
<gene>
    <name evidence="2" type="ORF">BSAL_16870</name>
</gene>
<accession>A0A0S4JF10</accession>
<evidence type="ECO:0000313" key="3">
    <source>
        <dbReference type="Proteomes" id="UP000051952"/>
    </source>
</evidence>
<organism evidence="2 3">
    <name type="scientific">Bodo saltans</name>
    <name type="common">Flagellated protozoan</name>
    <dbReference type="NCBI Taxonomy" id="75058"/>
    <lineage>
        <taxon>Eukaryota</taxon>
        <taxon>Discoba</taxon>
        <taxon>Euglenozoa</taxon>
        <taxon>Kinetoplastea</taxon>
        <taxon>Metakinetoplastina</taxon>
        <taxon>Eubodonida</taxon>
        <taxon>Bodonidae</taxon>
        <taxon>Bodo</taxon>
    </lineage>
</organism>
<feature type="region of interest" description="Disordered" evidence="1">
    <location>
        <begin position="76"/>
        <end position="109"/>
    </location>
</feature>
<name>A0A0S4JF10_BODSA</name>